<proteinExistence type="predicted"/>
<evidence type="ECO:0000313" key="2">
    <source>
        <dbReference type="Proteomes" id="UP001431209"/>
    </source>
</evidence>
<evidence type="ECO:0000313" key="1">
    <source>
        <dbReference type="EMBL" id="KAL0490423.1"/>
    </source>
</evidence>
<name>A0AAW2ZM27_9EUKA</name>
<accession>A0AAW2ZM27</accession>
<sequence>MNKSCEHSIGVISEGSPTKTLPFANKTYKFKVEESSCPYVVSGGETVKDTKQSPEALYTGGYNMCNITTLTAIDIGTKLSKKACRKRKRIIDTPNHQIVCNLVLPPAKAAQKLGMSVSTLKRRFSEIDEEGTWPTSHSKDDSPIEDKITKFGTNSLSICKILNSKQKSIKQLDEITQSVLRCAFKLYLPAPL</sequence>
<protein>
    <submittedName>
        <fullName evidence="1">Transposase</fullName>
    </submittedName>
</protein>
<dbReference type="EMBL" id="JAOPGA020001688">
    <property type="protein sequence ID" value="KAL0490423.1"/>
    <property type="molecule type" value="Genomic_DNA"/>
</dbReference>
<gene>
    <name evidence="1" type="ORF">AKO1_009509</name>
</gene>
<dbReference type="AlphaFoldDB" id="A0AAW2ZM27"/>
<reference evidence="1 2" key="1">
    <citation type="submission" date="2024-03" db="EMBL/GenBank/DDBJ databases">
        <title>The Acrasis kona genome and developmental transcriptomes reveal deep origins of eukaryotic multicellular pathways.</title>
        <authorList>
            <person name="Sheikh S."/>
            <person name="Fu C.-J."/>
            <person name="Brown M.W."/>
            <person name="Baldauf S.L."/>
        </authorList>
    </citation>
    <scope>NUCLEOTIDE SEQUENCE [LARGE SCALE GENOMIC DNA]</scope>
    <source>
        <strain evidence="1 2">ATCC MYA-3509</strain>
    </source>
</reference>
<keyword evidence="2" id="KW-1185">Reference proteome</keyword>
<dbReference type="Proteomes" id="UP001431209">
    <property type="component" value="Unassembled WGS sequence"/>
</dbReference>
<organism evidence="1 2">
    <name type="scientific">Acrasis kona</name>
    <dbReference type="NCBI Taxonomy" id="1008807"/>
    <lineage>
        <taxon>Eukaryota</taxon>
        <taxon>Discoba</taxon>
        <taxon>Heterolobosea</taxon>
        <taxon>Tetramitia</taxon>
        <taxon>Eutetramitia</taxon>
        <taxon>Acrasidae</taxon>
        <taxon>Acrasis</taxon>
    </lineage>
</organism>
<comment type="caution">
    <text evidence="1">The sequence shown here is derived from an EMBL/GenBank/DDBJ whole genome shotgun (WGS) entry which is preliminary data.</text>
</comment>